<gene>
    <name evidence="8" type="ORF">PanWU01x14_326010</name>
</gene>
<dbReference type="SFLD" id="SFLDG01019">
    <property type="entry name" value="Terpene_Cyclase_Like_1_C_Termi"/>
    <property type="match status" value="1"/>
</dbReference>
<evidence type="ECO:0000259" key="7">
    <source>
        <dbReference type="Pfam" id="PF03936"/>
    </source>
</evidence>
<evidence type="ECO:0000256" key="5">
    <source>
        <dbReference type="SAM" id="Coils"/>
    </source>
</evidence>
<sequence>MTRDHILSQREEYNEQAEKLIHNMKDIIVETEDLKTVLELINSIRKLGLTLHFEKEVKGALGRISCSNFYNNKSPVIGKDLYLTSIYFRLLRQHGYQVSQDIFRSFNMDKNVVRQKIAPADTKVMLELLEASYLAIEGEDILDEAKAFAEENLKITAISSNLDNNKYVSKLVAHALELPSHWRVPWFDVKWQTKAYDIEKDMHMNSTTTILVNLAKLNFNMVQATLQKDLRELSSWWKNLGLSENLNFARDRLVESFMCTVGLAFQPQYKCLRKWLTKVVIFILIIDDVYDLYGSLEELRQFTNAVDRWDFRETEQLPECMKICFQALYQTTCQTADEIETKNGCKLVLPHLQKVWADFCKSLLMEAEWYNRGYIPSLEEYLSNACISSSGPMLLLHSYFAITRDAPVEEMSDFLNKNQDLVYHISLVIRLCNDIGTSAAEQERGDAASSILCYMQEMKVSEEVAREHIRGMINKTWKKINKKCFSLSQLPTTSTSDISSFINITLNTARVAHSLYQSGDAFSAQETDNKTQILSLLVEPLISQ</sequence>
<comment type="caution">
    <text evidence="8">The sequence shown here is derived from an EMBL/GenBank/DDBJ whole genome shotgun (WGS) entry which is preliminary data.</text>
</comment>
<feature type="domain" description="Terpene synthase metal-binding" evidence="7">
    <location>
        <begin position="238"/>
        <end position="479"/>
    </location>
</feature>
<evidence type="ECO:0000313" key="8">
    <source>
        <dbReference type="EMBL" id="PON36743.1"/>
    </source>
</evidence>
<dbReference type="Proteomes" id="UP000237105">
    <property type="component" value="Unassembled WGS sequence"/>
</dbReference>
<reference evidence="9" key="1">
    <citation type="submission" date="2016-06" db="EMBL/GenBank/DDBJ databases">
        <title>Parallel loss of symbiosis genes in relatives of nitrogen-fixing non-legume Parasponia.</title>
        <authorList>
            <person name="Van Velzen R."/>
            <person name="Holmer R."/>
            <person name="Bu F."/>
            <person name="Rutten L."/>
            <person name="Van Zeijl A."/>
            <person name="Liu W."/>
            <person name="Santuari L."/>
            <person name="Cao Q."/>
            <person name="Sharma T."/>
            <person name="Shen D."/>
            <person name="Roswanjaya Y."/>
            <person name="Wardhani T."/>
            <person name="Kalhor M.S."/>
            <person name="Jansen J."/>
            <person name="Van den Hoogen J."/>
            <person name="Gungor B."/>
            <person name="Hartog M."/>
            <person name="Hontelez J."/>
            <person name="Verver J."/>
            <person name="Yang W.-C."/>
            <person name="Schijlen E."/>
            <person name="Repin R."/>
            <person name="Schilthuizen M."/>
            <person name="Schranz E."/>
            <person name="Heidstra R."/>
            <person name="Miyata K."/>
            <person name="Fedorova E."/>
            <person name="Kohlen W."/>
            <person name="Bisseling T."/>
            <person name="Smit S."/>
            <person name="Geurts R."/>
        </authorList>
    </citation>
    <scope>NUCLEOTIDE SEQUENCE [LARGE SCALE GENOMIC DNA]</scope>
    <source>
        <strain evidence="9">cv. WU1-14</strain>
    </source>
</reference>
<dbReference type="SUPFAM" id="SSF48576">
    <property type="entry name" value="Terpenoid synthases"/>
    <property type="match status" value="1"/>
</dbReference>
<keyword evidence="3" id="KW-0460">Magnesium</keyword>
<keyword evidence="9" id="KW-1185">Reference proteome</keyword>
<dbReference type="OrthoDB" id="1161874at2759"/>
<name>A0A2P5AJM2_PARAD</name>
<dbReference type="CDD" id="cd00684">
    <property type="entry name" value="Terpene_cyclase_plant_C1"/>
    <property type="match status" value="1"/>
</dbReference>
<dbReference type="Pfam" id="PF01397">
    <property type="entry name" value="Terpene_synth"/>
    <property type="match status" value="1"/>
</dbReference>
<keyword evidence="5" id="KW-0175">Coiled coil</keyword>
<dbReference type="InterPro" id="IPR034741">
    <property type="entry name" value="Terpene_cyclase-like_1_C"/>
</dbReference>
<dbReference type="SFLD" id="SFLDS00005">
    <property type="entry name" value="Isoprenoid_Synthase_Type_I"/>
    <property type="match status" value="1"/>
</dbReference>
<dbReference type="Gene3D" id="1.10.600.10">
    <property type="entry name" value="Farnesyl Diphosphate Synthase"/>
    <property type="match status" value="1"/>
</dbReference>
<dbReference type="EMBL" id="JXTB01000555">
    <property type="protein sequence ID" value="PON36743.1"/>
    <property type="molecule type" value="Genomic_DNA"/>
</dbReference>
<dbReference type="GO" id="GO:0016102">
    <property type="term" value="P:diterpenoid biosynthetic process"/>
    <property type="evidence" value="ECO:0007669"/>
    <property type="project" value="InterPro"/>
</dbReference>
<evidence type="ECO:0000256" key="1">
    <source>
        <dbReference type="ARBA" id="ARBA00001946"/>
    </source>
</evidence>
<dbReference type="FunFam" id="1.10.600.10:FF:000007">
    <property type="entry name" value="Isoprene synthase, chloroplastic"/>
    <property type="match status" value="1"/>
</dbReference>
<proteinExistence type="predicted"/>
<dbReference type="InterPro" id="IPR036965">
    <property type="entry name" value="Terpene_synth_N_sf"/>
</dbReference>
<dbReference type="PANTHER" id="PTHR31225:SF94">
    <property type="entry name" value="ALPHA-FARNESENE SYNTHASE"/>
    <property type="match status" value="1"/>
</dbReference>
<keyword evidence="2" id="KW-0479">Metal-binding</keyword>
<comment type="cofactor">
    <cofactor evidence="1">
        <name>Mg(2+)</name>
        <dbReference type="ChEBI" id="CHEBI:18420"/>
    </cofactor>
</comment>
<dbReference type="InterPro" id="IPR050148">
    <property type="entry name" value="Terpene_synthase-like"/>
</dbReference>
<dbReference type="GO" id="GO:0000287">
    <property type="term" value="F:magnesium ion binding"/>
    <property type="evidence" value="ECO:0007669"/>
    <property type="project" value="InterPro"/>
</dbReference>
<dbReference type="STRING" id="3476.A0A2P5AJM2"/>
<organism evidence="8 9">
    <name type="scientific">Parasponia andersonii</name>
    <name type="common">Sponia andersonii</name>
    <dbReference type="NCBI Taxonomy" id="3476"/>
    <lineage>
        <taxon>Eukaryota</taxon>
        <taxon>Viridiplantae</taxon>
        <taxon>Streptophyta</taxon>
        <taxon>Embryophyta</taxon>
        <taxon>Tracheophyta</taxon>
        <taxon>Spermatophyta</taxon>
        <taxon>Magnoliopsida</taxon>
        <taxon>eudicotyledons</taxon>
        <taxon>Gunneridae</taxon>
        <taxon>Pentapetalae</taxon>
        <taxon>rosids</taxon>
        <taxon>fabids</taxon>
        <taxon>Rosales</taxon>
        <taxon>Cannabaceae</taxon>
        <taxon>Parasponia</taxon>
    </lineage>
</organism>
<dbReference type="Gene3D" id="1.50.10.130">
    <property type="entry name" value="Terpene synthase, N-terminal domain"/>
    <property type="match status" value="1"/>
</dbReference>
<dbReference type="InterPro" id="IPR008930">
    <property type="entry name" value="Terpenoid_cyclase/PrenylTrfase"/>
</dbReference>
<evidence type="ECO:0000259" key="6">
    <source>
        <dbReference type="Pfam" id="PF01397"/>
    </source>
</evidence>
<protein>
    <submittedName>
        <fullName evidence="8">Squalene/phytoene synthase</fullName>
    </submittedName>
</protein>
<evidence type="ECO:0000256" key="2">
    <source>
        <dbReference type="ARBA" id="ARBA00022723"/>
    </source>
</evidence>
<dbReference type="InterPro" id="IPR044814">
    <property type="entry name" value="Terpene_cyclase_plant_C1"/>
</dbReference>
<accession>A0A2P5AJM2</accession>
<feature type="domain" description="Terpene synthase N-terminal" evidence="6">
    <location>
        <begin position="8"/>
        <end position="176"/>
    </location>
</feature>
<dbReference type="GO" id="GO:0010333">
    <property type="term" value="F:terpene synthase activity"/>
    <property type="evidence" value="ECO:0007669"/>
    <property type="project" value="InterPro"/>
</dbReference>
<dbReference type="Pfam" id="PF03936">
    <property type="entry name" value="Terpene_synth_C"/>
    <property type="match status" value="1"/>
</dbReference>
<dbReference type="AlphaFoldDB" id="A0A2P5AJM2"/>
<dbReference type="SUPFAM" id="SSF48239">
    <property type="entry name" value="Terpenoid cyclases/Protein prenyltransferases"/>
    <property type="match status" value="1"/>
</dbReference>
<dbReference type="InterPro" id="IPR008949">
    <property type="entry name" value="Isoprenoid_synthase_dom_sf"/>
</dbReference>
<dbReference type="InterPro" id="IPR001906">
    <property type="entry name" value="Terpene_synth_N"/>
</dbReference>
<keyword evidence="4" id="KW-0456">Lyase</keyword>
<evidence type="ECO:0000256" key="3">
    <source>
        <dbReference type="ARBA" id="ARBA00022842"/>
    </source>
</evidence>
<dbReference type="PANTHER" id="PTHR31225">
    <property type="entry name" value="OS04G0344100 PROTEIN-RELATED"/>
    <property type="match status" value="1"/>
</dbReference>
<evidence type="ECO:0000313" key="9">
    <source>
        <dbReference type="Proteomes" id="UP000237105"/>
    </source>
</evidence>
<evidence type="ECO:0000256" key="4">
    <source>
        <dbReference type="ARBA" id="ARBA00023239"/>
    </source>
</evidence>
<feature type="coiled-coil region" evidence="5">
    <location>
        <begin position="3"/>
        <end position="34"/>
    </location>
</feature>
<dbReference type="InterPro" id="IPR005630">
    <property type="entry name" value="Terpene_synthase_metal-bd"/>
</dbReference>